<evidence type="ECO:0008006" key="3">
    <source>
        <dbReference type="Google" id="ProtNLM"/>
    </source>
</evidence>
<evidence type="ECO:0000313" key="1">
    <source>
        <dbReference type="EMBL" id="SIR96799.1"/>
    </source>
</evidence>
<dbReference type="Pfam" id="PF06945">
    <property type="entry name" value="DUF1289"/>
    <property type="match status" value="1"/>
</dbReference>
<protein>
    <recommendedName>
        <fullName evidence="3">Fe-S protein</fullName>
    </recommendedName>
</protein>
<name>A0A1N7F8Z7_9GAMM</name>
<dbReference type="InterPro" id="IPR010710">
    <property type="entry name" value="DUF1289"/>
</dbReference>
<dbReference type="AlphaFoldDB" id="A0A1N7F8Z7"/>
<keyword evidence="2" id="KW-1185">Reference proteome</keyword>
<dbReference type="Proteomes" id="UP000187495">
    <property type="component" value="Unassembled WGS sequence"/>
</dbReference>
<dbReference type="EMBL" id="FTNU01000011">
    <property type="protein sequence ID" value="SIR96799.1"/>
    <property type="molecule type" value="Genomic_DNA"/>
</dbReference>
<organism evidence="1 2">
    <name type="scientific">Moraxella cuniculi DSM 21768</name>
    <dbReference type="NCBI Taxonomy" id="1122245"/>
    <lineage>
        <taxon>Bacteria</taxon>
        <taxon>Pseudomonadati</taxon>
        <taxon>Pseudomonadota</taxon>
        <taxon>Gammaproteobacteria</taxon>
        <taxon>Moraxellales</taxon>
        <taxon>Moraxellaceae</taxon>
        <taxon>Moraxella</taxon>
    </lineage>
</organism>
<dbReference type="RefSeq" id="WP_076555534.1">
    <property type="nucleotide sequence ID" value="NZ_FTNU01000011.1"/>
</dbReference>
<dbReference type="STRING" id="34061.B0189_09550"/>
<dbReference type="PANTHER" id="PTHR35175">
    <property type="entry name" value="DUF1289 DOMAIN-CONTAINING PROTEIN"/>
    <property type="match status" value="1"/>
</dbReference>
<sequence length="86" mass="10285">MPQVELFAIDNPCISICQMNKKGYCIGCLRNRSERQRWHTMSDDEKHRVLVLLARRRRQIHEHLRQKAQPQIELDFVGTPNQLEIF</sequence>
<gene>
    <name evidence="1" type="ORF">SAMN02745664_1112</name>
</gene>
<reference evidence="2" key="1">
    <citation type="submission" date="2017-01" db="EMBL/GenBank/DDBJ databases">
        <authorList>
            <person name="Varghese N."/>
            <person name="Submissions S."/>
        </authorList>
    </citation>
    <scope>NUCLEOTIDE SEQUENCE [LARGE SCALE GENOMIC DNA]</scope>
    <source>
        <strain evidence="2">DSM 21768</strain>
    </source>
</reference>
<proteinExistence type="predicted"/>
<dbReference type="PANTHER" id="PTHR35175:SF1">
    <property type="entry name" value="OXIDOREDUCTASE"/>
    <property type="match status" value="1"/>
</dbReference>
<accession>A0A1N7F8Z7</accession>
<evidence type="ECO:0000313" key="2">
    <source>
        <dbReference type="Proteomes" id="UP000187495"/>
    </source>
</evidence>